<dbReference type="CDD" id="cd10548">
    <property type="entry name" value="cupin_CDO"/>
    <property type="match status" value="1"/>
</dbReference>
<evidence type="ECO:0000256" key="6">
    <source>
        <dbReference type="PIRSR" id="PIRSR610300-50"/>
    </source>
</evidence>
<evidence type="ECO:0000256" key="2">
    <source>
        <dbReference type="ARBA" id="ARBA00022723"/>
    </source>
</evidence>
<proteinExistence type="inferred from homology"/>
<keyword evidence="4" id="KW-0560">Oxidoreductase</keyword>
<keyword evidence="9" id="KW-1185">Reference proteome</keyword>
<keyword evidence="3 8" id="KW-0223">Dioxygenase</keyword>
<dbReference type="PANTHER" id="PTHR12918:SF1">
    <property type="entry name" value="CYSTEINE DIOXYGENASE TYPE 1"/>
    <property type="match status" value="1"/>
</dbReference>
<dbReference type="Proteomes" id="UP000216947">
    <property type="component" value="Unassembled WGS sequence"/>
</dbReference>
<dbReference type="GO" id="GO:0019448">
    <property type="term" value="P:L-cysteine catabolic process"/>
    <property type="evidence" value="ECO:0007669"/>
    <property type="project" value="TreeGrafter"/>
</dbReference>
<comment type="similarity">
    <text evidence="1">Belongs to the cysteine dioxygenase family.</text>
</comment>
<name>A0A261RH99_9BORD</name>
<feature type="cross-link" description="3'-(S-cysteinyl)-tyrosine (Cys-Tyr)" evidence="6">
    <location>
        <begin position="95"/>
        <end position="158"/>
    </location>
</feature>
<feature type="binding site" evidence="7">
    <location>
        <position position="142"/>
    </location>
    <ligand>
        <name>Fe cation</name>
        <dbReference type="ChEBI" id="CHEBI:24875"/>
        <note>catalytic</note>
    </ligand>
</feature>
<dbReference type="AlphaFoldDB" id="A0A261RH99"/>
<dbReference type="Gene3D" id="2.60.120.10">
    <property type="entry name" value="Jelly Rolls"/>
    <property type="match status" value="1"/>
</dbReference>
<comment type="caution">
    <text evidence="8">The sequence shown here is derived from an EMBL/GenBank/DDBJ whole genome shotgun (WGS) entry which is preliminary data.</text>
</comment>
<dbReference type="Pfam" id="PF05995">
    <property type="entry name" value="CDO_I"/>
    <property type="match status" value="1"/>
</dbReference>
<sequence length="177" mass="19533">MQHISATTVTCLDSLCFAVRAAQRQAQRHLLDILARSAADAPDLLEHLPVHLRDGHPDTYLRHIAYSDPQGTFTVFYLVWRPGQATPVHGHKTWCAYRVLQGELQETHYQWDAAACVARPVGEALRRPRDVATATPGLHQIHRLRNAGDRVAISLHIYGVAQADAQSGVNQLVPAAA</sequence>
<protein>
    <submittedName>
        <fullName evidence="8">Cysteine dioxygenase</fullName>
    </submittedName>
</protein>
<gene>
    <name evidence="8" type="ORF">CAL19_02445</name>
</gene>
<dbReference type="PANTHER" id="PTHR12918">
    <property type="entry name" value="CYSTEINE DIOXYGENASE"/>
    <property type="match status" value="1"/>
</dbReference>
<dbReference type="EMBL" id="NEVK01000003">
    <property type="protein sequence ID" value="OZI24399.1"/>
    <property type="molecule type" value="Genomic_DNA"/>
</dbReference>
<reference evidence="9" key="1">
    <citation type="submission" date="2017-05" db="EMBL/GenBank/DDBJ databases">
        <title>Complete and WGS of Bordetella genogroups.</title>
        <authorList>
            <person name="Spilker T."/>
            <person name="Lipuma J."/>
        </authorList>
    </citation>
    <scope>NUCLEOTIDE SEQUENCE [LARGE SCALE GENOMIC DNA]</scope>
    <source>
        <strain evidence="9">AU18089</strain>
    </source>
</reference>
<dbReference type="InterPro" id="IPR011051">
    <property type="entry name" value="RmlC_Cupin_sf"/>
</dbReference>
<evidence type="ECO:0000256" key="7">
    <source>
        <dbReference type="PIRSR" id="PIRSR610300-51"/>
    </source>
</evidence>
<keyword evidence="5 7" id="KW-0408">Iron</keyword>
<evidence type="ECO:0000313" key="8">
    <source>
        <dbReference type="EMBL" id="OZI24399.1"/>
    </source>
</evidence>
<keyword evidence="6" id="KW-0883">Thioether bond</keyword>
<feature type="binding site" evidence="7">
    <location>
        <position position="91"/>
    </location>
    <ligand>
        <name>Fe cation</name>
        <dbReference type="ChEBI" id="CHEBI:24875"/>
        <note>catalytic</note>
    </ligand>
</feature>
<keyword evidence="2 7" id="KW-0479">Metal-binding</keyword>
<dbReference type="GO" id="GO:0017172">
    <property type="term" value="F:cysteine dioxygenase activity"/>
    <property type="evidence" value="ECO:0007669"/>
    <property type="project" value="TreeGrafter"/>
</dbReference>
<evidence type="ECO:0000256" key="1">
    <source>
        <dbReference type="ARBA" id="ARBA00006622"/>
    </source>
</evidence>
<evidence type="ECO:0000256" key="5">
    <source>
        <dbReference type="ARBA" id="ARBA00023004"/>
    </source>
</evidence>
<evidence type="ECO:0000256" key="3">
    <source>
        <dbReference type="ARBA" id="ARBA00022964"/>
    </source>
</evidence>
<dbReference type="InterPro" id="IPR014710">
    <property type="entry name" value="RmlC-like_jellyroll"/>
</dbReference>
<accession>A0A261RH99</accession>
<evidence type="ECO:0000256" key="4">
    <source>
        <dbReference type="ARBA" id="ARBA00023002"/>
    </source>
</evidence>
<evidence type="ECO:0000313" key="9">
    <source>
        <dbReference type="Proteomes" id="UP000216947"/>
    </source>
</evidence>
<organism evidence="8 9">
    <name type="scientific">Bordetella genomosp. 7</name>
    <dbReference type="NCBI Taxonomy" id="1416805"/>
    <lineage>
        <taxon>Bacteria</taxon>
        <taxon>Pseudomonadati</taxon>
        <taxon>Pseudomonadota</taxon>
        <taxon>Betaproteobacteria</taxon>
        <taxon>Burkholderiales</taxon>
        <taxon>Alcaligenaceae</taxon>
        <taxon>Bordetella</taxon>
    </lineage>
</organism>
<feature type="binding site" evidence="7">
    <location>
        <position position="89"/>
    </location>
    <ligand>
        <name>Fe cation</name>
        <dbReference type="ChEBI" id="CHEBI:24875"/>
        <note>catalytic</note>
    </ligand>
</feature>
<dbReference type="GO" id="GO:0008198">
    <property type="term" value="F:ferrous iron binding"/>
    <property type="evidence" value="ECO:0007669"/>
    <property type="project" value="TreeGrafter"/>
</dbReference>
<dbReference type="InterPro" id="IPR010300">
    <property type="entry name" value="CDO_1"/>
</dbReference>
<dbReference type="SUPFAM" id="SSF51182">
    <property type="entry name" value="RmlC-like cupins"/>
    <property type="match status" value="1"/>
</dbReference>
<dbReference type="RefSeq" id="WP_094795933.1">
    <property type="nucleotide sequence ID" value="NZ_NEVK01000003.1"/>
</dbReference>